<evidence type="ECO:0000313" key="2">
    <source>
        <dbReference type="EMBL" id="KZP10355.1"/>
    </source>
</evidence>
<dbReference type="EMBL" id="KV417681">
    <property type="protein sequence ID" value="KZP10355.1"/>
    <property type="molecule type" value="Genomic_DNA"/>
</dbReference>
<evidence type="ECO:0000313" key="3">
    <source>
        <dbReference type="Proteomes" id="UP000076532"/>
    </source>
</evidence>
<protein>
    <submittedName>
        <fullName evidence="2">Uncharacterized protein</fullName>
    </submittedName>
</protein>
<feature type="non-terminal residue" evidence="2">
    <location>
        <position position="1"/>
    </location>
</feature>
<reference evidence="2 3" key="1">
    <citation type="journal article" date="2016" name="Mol. Biol. Evol.">
        <title>Comparative Genomics of Early-Diverging Mushroom-Forming Fungi Provides Insights into the Origins of Lignocellulose Decay Capabilities.</title>
        <authorList>
            <person name="Nagy L.G."/>
            <person name="Riley R."/>
            <person name="Tritt A."/>
            <person name="Adam C."/>
            <person name="Daum C."/>
            <person name="Floudas D."/>
            <person name="Sun H."/>
            <person name="Yadav J.S."/>
            <person name="Pangilinan J."/>
            <person name="Larsson K.H."/>
            <person name="Matsuura K."/>
            <person name="Barry K."/>
            <person name="Labutti K."/>
            <person name="Kuo R."/>
            <person name="Ohm R.A."/>
            <person name="Bhattacharya S.S."/>
            <person name="Shirouzu T."/>
            <person name="Yoshinaga Y."/>
            <person name="Martin F.M."/>
            <person name="Grigoriev I.V."/>
            <person name="Hibbett D.S."/>
        </authorList>
    </citation>
    <scope>NUCLEOTIDE SEQUENCE [LARGE SCALE GENOMIC DNA]</scope>
    <source>
        <strain evidence="2 3">CBS 109695</strain>
    </source>
</reference>
<sequence>GWIDKCDFALRYNCRAWLVVRNDLPAGEQAMAVGEEVSQRRPSNSDPQRSPAKRTRLSLRTTLLPVAGTGWDILGE</sequence>
<proteinExistence type="predicted"/>
<gene>
    <name evidence="2" type="ORF">FIBSPDRAFT_872698</name>
</gene>
<accession>A0A165Z9I3</accession>
<organism evidence="2 3">
    <name type="scientific">Athelia psychrophila</name>
    <dbReference type="NCBI Taxonomy" id="1759441"/>
    <lineage>
        <taxon>Eukaryota</taxon>
        <taxon>Fungi</taxon>
        <taxon>Dikarya</taxon>
        <taxon>Basidiomycota</taxon>
        <taxon>Agaricomycotina</taxon>
        <taxon>Agaricomycetes</taxon>
        <taxon>Agaricomycetidae</taxon>
        <taxon>Atheliales</taxon>
        <taxon>Atheliaceae</taxon>
        <taxon>Athelia</taxon>
    </lineage>
</organism>
<feature type="region of interest" description="Disordered" evidence="1">
    <location>
        <begin position="33"/>
        <end position="55"/>
    </location>
</feature>
<evidence type="ECO:0000256" key="1">
    <source>
        <dbReference type="SAM" id="MobiDB-lite"/>
    </source>
</evidence>
<dbReference type="AlphaFoldDB" id="A0A165Z9I3"/>
<name>A0A165Z9I3_9AGAM</name>
<dbReference type="Proteomes" id="UP000076532">
    <property type="component" value="Unassembled WGS sequence"/>
</dbReference>
<keyword evidence="3" id="KW-1185">Reference proteome</keyword>